<evidence type="ECO:0000313" key="17">
    <source>
        <dbReference type="RefSeq" id="XP_007527446.1"/>
    </source>
</evidence>
<dbReference type="Proteomes" id="UP001652624">
    <property type="component" value="Chromosome 1"/>
</dbReference>
<dbReference type="GO" id="GO:0051464">
    <property type="term" value="P:positive regulation of cortisol secretion"/>
    <property type="evidence" value="ECO:0007669"/>
    <property type="project" value="TreeGrafter"/>
</dbReference>
<feature type="compositionally biased region" description="Low complexity" evidence="13">
    <location>
        <begin position="48"/>
        <end position="64"/>
    </location>
</feature>
<name>A0A1S3A0H1_ERIEU</name>
<dbReference type="FunCoup" id="A0A1S3A0H1">
    <property type="interactions" value="220"/>
</dbReference>
<dbReference type="InterPro" id="IPR003620">
    <property type="entry name" value="Urocortin_CRF"/>
</dbReference>
<reference evidence="16" key="1">
    <citation type="submission" date="2025-05" db="UniProtKB">
        <authorList>
            <consortium name="RefSeq"/>
        </authorList>
    </citation>
    <scope>NUCLEOTIDE SEQUENCE [LARGE SCALE GENOMIC DNA]</scope>
</reference>
<evidence type="ECO:0000256" key="6">
    <source>
        <dbReference type="ARBA" id="ARBA00022729"/>
    </source>
</evidence>
<dbReference type="InterPro" id="IPR000187">
    <property type="entry name" value="CRF"/>
</dbReference>
<dbReference type="PANTHER" id="PTHR15035">
    <property type="entry name" value="CORTICOLIBERIN/UROCORTIN"/>
    <property type="match status" value="1"/>
</dbReference>
<dbReference type="GO" id="GO:0032811">
    <property type="term" value="P:negative regulation of epinephrine secretion"/>
    <property type="evidence" value="ECO:0007669"/>
    <property type="project" value="TreeGrafter"/>
</dbReference>
<evidence type="ECO:0000256" key="8">
    <source>
        <dbReference type="ARBA" id="ARBA00038722"/>
    </source>
</evidence>
<comment type="subcellular location">
    <subcellularLocation>
        <location evidence="1">Secreted</location>
    </subcellularLocation>
</comment>
<comment type="subunit">
    <text evidence="8">Interacts (via C-terminus) with CRFR1 (via N-terminal extracellular domain).</text>
</comment>
<evidence type="ECO:0000256" key="5">
    <source>
        <dbReference type="ARBA" id="ARBA00022702"/>
    </source>
</evidence>
<keyword evidence="4" id="KW-0165">Cleavage on pair of basic residues</keyword>
<keyword evidence="7" id="KW-0027">Amidation</keyword>
<evidence type="ECO:0000256" key="7">
    <source>
        <dbReference type="ARBA" id="ARBA00022815"/>
    </source>
</evidence>
<accession>A0A1S3A0H1</accession>
<evidence type="ECO:0000313" key="16">
    <source>
        <dbReference type="Proteomes" id="UP001652624"/>
    </source>
</evidence>
<dbReference type="AlphaFoldDB" id="A0A1S3A0H1"/>
<dbReference type="GeneID" id="103117348"/>
<evidence type="ECO:0000256" key="1">
    <source>
        <dbReference type="ARBA" id="ARBA00004613"/>
    </source>
</evidence>
<evidence type="ECO:0000259" key="15">
    <source>
        <dbReference type="SMART" id="SM00039"/>
    </source>
</evidence>
<feature type="region of interest" description="Disordered" evidence="13">
    <location>
        <begin position="108"/>
        <end position="127"/>
    </location>
</feature>
<reference evidence="17" key="2">
    <citation type="submission" date="2025-08" db="UniProtKB">
        <authorList>
            <consortium name="RefSeq"/>
        </authorList>
    </citation>
    <scope>IDENTIFICATION</scope>
</reference>
<feature type="domain" description="Corticotropin-releasing factor" evidence="15">
    <location>
        <begin position="127"/>
        <end position="166"/>
    </location>
</feature>
<dbReference type="RefSeq" id="XP_007527446.1">
    <property type="nucleotide sequence ID" value="XM_007527384.3"/>
</dbReference>
<dbReference type="STRING" id="9365.ENSEEUP00000001619"/>
<evidence type="ECO:0000256" key="11">
    <source>
        <dbReference type="ARBA" id="ARBA00043161"/>
    </source>
</evidence>
<dbReference type="SMART" id="SM00039">
    <property type="entry name" value="CRF"/>
    <property type="match status" value="1"/>
</dbReference>
<keyword evidence="16" id="KW-1185">Reference proteome</keyword>
<comment type="function">
    <text evidence="12">Hormone regulating the release of corticotropin from pituitary gland. Induces NLRP6 in intestinal epithelial cells, hence may influence gut microbiota profile.</text>
</comment>
<dbReference type="Pfam" id="PF00473">
    <property type="entry name" value="CRF"/>
    <property type="match status" value="1"/>
</dbReference>
<dbReference type="Gene3D" id="6.10.250.1920">
    <property type="match status" value="1"/>
</dbReference>
<gene>
    <name evidence="17" type="primary">CRH</name>
</gene>
<dbReference type="InParanoid" id="A0A1S3A0H1"/>
<feature type="chain" id="PRO_5010370038" description="Corticoliberin" evidence="14">
    <location>
        <begin position="23"/>
        <end position="168"/>
    </location>
</feature>
<dbReference type="CTD" id="1392"/>
<dbReference type="GO" id="GO:0070093">
    <property type="term" value="P:negative regulation of glucagon secretion"/>
    <property type="evidence" value="ECO:0007669"/>
    <property type="project" value="TreeGrafter"/>
</dbReference>
<dbReference type="PROSITE" id="PS00511">
    <property type="entry name" value="CRF"/>
    <property type="match status" value="1"/>
</dbReference>
<dbReference type="GO" id="GO:0017045">
    <property type="term" value="F:corticotropin-releasing hormone activity"/>
    <property type="evidence" value="ECO:0007669"/>
    <property type="project" value="TreeGrafter"/>
</dbReference>
<evidence type="ECO:0000256" key="14">
    <source>
        <dbReference type="SAM" id="SignalP"/>
    </source>
</evidence>
<evidence type="ECO:0000256" key="3">
    <source>
        <dbReference type="ARBA" id="ARBA00022525"/>
    </source>
</evidence>
<evidence type="ECO:0000256" key="4">
    <source>
        <dbReference type="ARBA" id="ARBA00022685"/>
    </source>
</evidence>
<dbReference type="PANTHER" id="PTHR15035:SF9">
    <property type="entry name" value="CORTICOLIBERIN"/>
    <property type="match status" value="1"/>
</dbReference>
<keyword evidence="6 14" id="KW-0732">Signal</keyword>
<dbReference type="eggNOG" id="ENOG502S25G">
    <property type="taxonomic scope" value="Eukaryota"/>
</dbReference>
<sequence>MRLPLLLPVGALLLALLPCAPCGVLLIPRPGPGARAPPPPPQPQDVFQSSPRPQEPGQQQPGRPVLIRLGEEYFLRLGNPHKSSFAGGSSDEAAANFFRALLQPLDSRAQDAATGSQEAPARKRRSQVPPISLDLTFHLLREVLEMARAERLAQQAHRNRKLLDMVGK</sequence>
<feature type="region of interest" description="Disordered" evidence="13">
    <location>
        <begin position="33"/>
        <end position="64"/>
    </location>
</feature>
<comment type="similarity">
    <text evidence="2">Belongs to the sauvagine/corticotropin-releasing factor/urotensin I family.</text>
</comment>
<evidence type="ECO:0000256" key="12">
    <source>
        <dbReference type="ARBA" id="ARBA00045779"/>
    </source>
</evidence>
<dbReference type="InterPro" id="IPR018446">
    <property type="entry name" value="Corticotropin-releasing_fac_CS"/>
</dbReference>
<feature type="compositionally biased region" description="Pro residues" evidence="13">
    <location>
        <begin position="33"/>
        <end position="43"/>
    </location>
</feature>
<dbReference type="PRINTS" id="PR01612">
    <property type="entry name" value="CRFFAMILY"/>
</dbReference>
<evidence type="ECO:0000256" key="9">
    <source>
        <dbReference type="ARBA" id="ARBA00039182"/>
    </source>
</evidence>
<organism evidence="16 17">
    <name type="scientific">Erinaceus europaeus</name>
    <name type="common">Western European hedgehog</name>
    <dbReference type="NCBI Taxonomy" id="9365"/>
    <lineage>
        <taxon>Eukaryota</taxon>
        <taxon>Metazoa</taxon>
        <taxon>Chordata</taxon>
        <taxon>Craniata</taxon>
        <taxon>Vertebrata</taxon>
        <taxon>Euteleostomi</taxon>
        <taxon>Mammalia</taxon>
        <taxon>Eutheria</taxon>
        <taxon>Laurasiatheria</taxon>
        <taxon>Eulipotyphla</taxon>
        <taxon>Erinaceidae</taxon>
        <taxon>Erinaceinae</taxon>
        <taxon>Erinaceus</taxon>
    </lineage>
</organism>
<feature type="signal peptide" evidence="14">
    <location>
        <begin position="1"/>
        <end position="22"/>
    </location>
</feature>
<dbReference type="OrthoDB" id="9837731at2759"/>
<evidence type="ECO:0000256" key="13">
    <source>
        <dbReference type="SAM" id="MobiDB-lite"/>
    </source>
</evidence>
<proteinExistence type="inferred from homology"/>
<evidence type="ECO:0000256" key="10">
    <source>
        <dbReference type="ARBA" id="ARBA00041362"/>
    </source>
</evidence>
<evidence type="ECO:0000256" key="2">
    <source>
        <dbReference type="ARBA" id="ARBA00009287"/>
    </source>
</evidence>
<keyword evidence="5" id="KW-0372">Hormone</keyword>
<keyword evidence="3" id="KW-0964">Secreted</keyword>
<dbReference type="GO" id="GO:0005615">
    <property type="term" value="C:extracellular space"/>
    <property type="evidence" value="ECO:0007669"/>
    <property type="project" value="TreeGrafter"/>
</dbReference>
<protein>
    <recommendedName>
        <fullName evidence="9">Corticoliberin</fullName>
    </recommendedName>
    <alternativeName>
        <fullName evidence="11">Corticotropin-releasing factor</fullName>
    </alternativeName>
    <alternativeName>
        <fullName evidence="10">Corticotropin-releasing hormone</fullName>
    </alternativeName>
</protein>